<name>A0AA96JWN2_9BACT</name>
<evidence type="ECO:0000313" key="2">
    <source>
        <dbReference type="EMBL" id="WNM62997.1"/>
    </source>
</evidence>
<dbReference type="RefSeq" id="WP_312747222.1">
    <property type="nucleotide sequence ID" value="NZ_CP116968.1"/>
</dbReference>
<evidence type="ECO:0000256" key="1">
    <source>
        <dbReference type="SAM" id="Phobius"/>
    </source>
</evidence>
<gene>
    <name evidence="2" type="ORF">PQG83_04390</name>
</gene>
<evidence type="ECO:0000313" key="3">
    <source>
        <dbReference type="Proteomes" id="UP001302494"/>
    </source>
</evidence>
<dbReference type="EMBL" id="CP116968">
    <property type="protein sequence ID" value="WNM62997.1"/>
    <property type="molecule type" value="Genomic_DNA"/>
</dbReference>
<reference evidence="2 3" key="1">
    <citation type="submission" date="2023-01" db="EMBL/GenBank/DDBJ databases">
        <title>Cultivation and genomic characterization of new, ubiquitous marine nitrite-oxidizing bacteria from the Nitrospirales.</title>
        <authorList>
            <person name="Mueller A.J."/>
            <person name="Daebeler A."/>
            <person name="Herbold C.W."/>
            <person name="Kirkegaard R.H."/>
            <person name="Daims H."/>
        </authorList>
    </citation>
    <scope>NUCLEOTIDE SEQUENCE [LARGE SCALE GENOMIC DNA]</scope>
    <source>
        <strain evidence="2 3">DK</strain>
    </source>
</reference>
<organism evidence="2 3">
    <name type="scientific">Candidatus Nitrospira neomarina</name>
    <dbReference type="NCBI Taxonomy" id="3020899"/>
    <lineage>
        <taxon>Bacteria</taxon>
        <taxon>Pseudomonadati</taxon>
        <taxon>Nitrospirota</taxon>
        <taxon>Nitrospiria</taxon>
        <taxon>Nitrospirales</taxon>
        <taxon>Nitrospiraceae</taxon>
        <taxon>Nitrospira</taxon>
    </lineage>
</organism>
<accession>A0AA96JWN2</accession>
<feature type="transmembrane region" description="Helical" evidence="1">
    <location>
        <begin position="21"/>
        <end position="37"/>
    </location>
</feature>
<keyword evidence="1" id="KW-1133">Transmembrane helix</keyword>
<keyword evidence="3" id="KW-1185">Reference proteome</keyword>
<keyword evidence="1" id="KW-0472">Membrane</keyword>
<sequence>MKTTVSKKPVLISFCPFRAGPLLNLLPAVGFFDVFFADHDLFADHVAWVILLSKLKILRILIGFVFTTGIIGGTRGRIAGL</sequence>
<dbReference type="Proteomes" id="UP001302494">
    <property type="component" value="Chromosome"/>
</dbReference>
<protein>
    <submittedName>
        <fullName evidence="2">Uncharacterized protein</fullName>
    </submittedName>
</protein>
<feature type="transmembrane region" description="Helical" evidence="1">
    <location>
        <begin position="57"/>
        <end position="74"/>
    </location>
</feature>
<dbReference type="AlphaFoldDB" id="A0AA96JWN2"/>
<dbReference type="KEGG" id="nneo:PQG83_04390"/>
<proteinExistence type="predicted"/>
<keyword evidence="1" id="KW-0812">Transmembrane</keyword>